<dbReference type="GO" id="GO:1990281">
    <property type="term" value="C:efflux pump complex"/>
    <property type="evidence" value="ECO:0007669"/>
    <property type="project" value="TreeGrafter"/>
</dbReference>
<evidence type="ECO:0000313" key="10">
    <source>
        <dbReference type="Proteomes" id="UP001209317"/>
    </source>
</evidence>
<dbReference type="PANTHER" id="PTHR30026">
    <property type="entry name" value="OUTER MEMBRANE PROTEIN TOLC"/>
    <property type="match status" value="1"/>
</dbReference>
<dbReference type="GO" id="GO:0015288">
    <property type="term" value="F:porin activity"/>
    <property type="evidence" value="ECO:0007669"/>
    <property type="project" value="TreeGrafter"/>
</dbReference>
<dbReference type="SUPFAM" id="SSF56954">
    <property type="entry name" value="Outer membrane efflux proteins (OEP)"/>
    <property type="match status" value="1"/>
</dbReference>
<dbReference type="GO" id="GO:0009279">
    <property type="term" value="C:cell outer membrane"/>
    <property type="evidence" value="ECO:0007669"/>
    <property type="project" value="UniProtKB-SubCell"/>
</dbReference>
<evidence type="ECO:0000256" key="3">
    <source>
        <dbReference type="ARBA" id="ARBA00022448"/>
    </source>
</evidence>
<accession>A0AAE3IQL8</accession>
<comment type="similarity">
    <text evidence="2">Belongs to the outer membrane factor (OMF) (TC 1.B.17) family.</text>
</comment>
<dbReference type="PANTHER" id="PTHR30026:SF20">
    <property type="entry name" value="OUTER MEMBRANE PROTEIN TOLC"/>
    <property type="match status" value="1"/>
</dbReference>
<dbReference type="InterPro" id="IPR051906">
    <property type="entry name" value="TolC-like"/>
</dbReference>
<keyword evidence="4" id="KW-1134">Transmembrane beta strand</keyword>
<dbReference type="InterPro" id="IPR003423">
    <property type="entry name" value="OMP_efflux"/>
</dbReference>
<feature type="signal peptide" evidence="8">
    <location>
        <begin position="1"/>
        <end position="20"/>
    </location>
</feature>
<name>A0AAE3IQL8_9BACT</name>
<dbReference type="AlphaFoldDB" id="A0AAE3IQL8"/>
<keyword evidence="8" id="KW-0732">Signal</keyword>
<organism evidence="9 10">
    <name type="scientific">Haoranjiania flava</name>
    <dbReference type="NCBI Taxonomy" id="1856322"/>
    <lineage>
        <taxon>Bacteria</taxon>
        <taxon>Pseudomonadati</taxon>
        <taxon>Bacteroidota</taxon>
        <taxon>Chitinophagia</taxon>
        <taxon>Chitinophagales</taxon>
        <taxon>Chitinophagaceae</taxon>
        <taxon>Haoranjiania</taxon>
    </lineage>
</organism>
<reference evidence="9" key="1">
    <citation type="submission" date="2022-10" db="EMBL/GenBank/DDBJ databases">
        <authorList>
            <person name="Kim H.S."/>
            <person name="Kim J.-S."/>
            <person name="Suh M.K."/>
            <person name="Eom M.K."/>
            <person name="Lee J.-S."/>
        </authorList>
    </citation>
    <scope>NUCLEOTIDE SEQUENCE</scope>
    <source>
        <strain evidence="9">LIP-5</strain>
    </source>
</reference>
<keyword evidence="10" id="KW-1185">Reference proteome</keyword>
<comment type="subcellular location">
    <subcellularLocation>
        <location evidence="1">Cell outer membrane</location>
    </subcellularLocation>
</comment>
<sequence length="451" mass="50950">MTKKLLTIAIVLYFTNTALAQQSLTLKQSIGYGLNNHSSVLIGRNKIEIAKERKREALANYLPQVNISGTVDDNLKVQSTFFPAIPITLPNGETLTMGGGAVAFGQKYNTNFVAQVDQQIFNQQVLVGIKAAEPNNRLAELTYEQTRQNLIYNIAYAYYQIIIAQKRIELLTQNISRYQELLRVVNLREEQGVATKVDVSQTRLNLNNILSQLAVAKNIYEVSLNSFKTNVGLSQATQITLSDTSKWLNKIPGEMLMPDFDYTNNIDRKLQQTQIDLLELNVENIKAGAYPSLSFYARYGLNGFGDKFGDAFKPLHDFSSIGLRLAWNPFSGFSRDAKVKQAIYDVQNAEESLKLSEQLQNLQFQNSKTQLLSAYNTITVNRQNLALAQEVYDNTNLQYKQGVAQLSDLLNVEMSMWTAQNNYMQSLLDFYIADLELNKANGTLMNYYLNL</sequence>
<evidence type="ECO:0000256" key="7">
    <source>
        <dbReference type="ARBA" id="ARBA00023237"/>
    </source>
</evidence>
<evidence type="ECO:0000313" key="9">
    <source>
        <dbReference type="EMBL" id="MCU7694007.1"/>
    </source>
</evidence>
<evidence type="ECO:0000256" key="8">
    <source>
        <dbReference type="SAM" id="SignalP"/>
    </source>
</evidence>
<dbReference type="EMBL" id="JAOTPL010000006">
    <property type="protein sequence ID" value="MCU7694007.1"/>
    <property type="molecule type" value="Genomic_DNA"/>
</dbReference>
<evidence type="ECO:0000256" key="1">
    <source>
        <dbReference type="ARBA" id="ARBA00004442"/>
    </source>
</evidence>
<keyword evidence="7" id="KW-0998">Cell outer membrane</keyword>
<evidence type="ECO:0000256" key="5">
    <source>
        <dbReference type="ARBA" id="ARBA00022692"/>
    </source>
</evidence>
<evidence type="ECO:0000256" key="6">
    <source>
        <dbReference type="ARBA" id="ARBA00023136"/>
    </source>
</evidence>
<dbReference type="Pfam" id="PF02321">
    <property type="entry name" value="OEP"/>
    <property type="match status" value="2"/>
</dbReference>
<proteinExistence type="inferred from homology"/>
<gene>
    <name evidence="9" type="ORF">OD355_05690</name>
</gene>
<evidence type="ECO:0000256" key="2">
    <source>
        <dbReference type="ARBA" id="ARBA00007613"/>
    </source>
</evidence>
<dbReference type="GO" id="GO:0015562">
    <property type="term" value="F:efflux transmembrane transporter activity"/>
    <property type="evidence" value="ECO:0007669"/>
    <property type="project" value="InterPro"/>
</dbReference>
<feature type="chain" id="PRO_5041991482" evidence="8">
    <location>
        <begin position="21"/>
        <end position="451"/>
    </location>
</feature>
<keyword evidence="6" id="KW-0472">Membrane</keyword>
<evidence type="ECO:0000256" key="4">
    <source>
        <dbReference type="ARBA" id="ARBA00022452"/>
    </source>
</evidence>
<dbReference type="Proteomes" id="UP001209317">
    <property type="component" value="Unassembled WGS sequence"/>
</dbReference>
<keyword evidence="5" id="KW-0812">Transmembrane</keyword>
<dbReference type="RefSeq" id="WP_263037495.1">
    <property type="nucleotide sequence ID" value="NZ_JAOTPL010000006.1"/>
</dbReference>
<keyword evidence="3" id="KW-0813">Transport</keyword>
<dbReference type="Gene3D" id="1.20.1600.10">
    <property type="entry name" value="Outer membrane efflux proteins (OEP)"/>
    <property type="match status" value="1"/>
</dbReference>
<comment type="caution">
    <text evidence="9">The sequence shown here is derived from an EMBL/GenBank/DDBJ whole genome shotgun (WGS) entry which is preliminary data.</text>
</comment>
<protein>
    <submittedName>
        <fullName evidence="9">TolC family protein</fullName>
    </submittedName>
</protein>